<sequence>MLSYWSPYSAKAVKCLSIGWCTNDPNEEMSVQHPASARCNHGEGGFDIAEEAVKCLTLHLLGRNTKHVLDEHPCYATSLRKPALWNADHLDSWARSALVCKCATTTQGQLGVAPPNHTTAELDCLQEVTSTLAIVVYRGCSALMVSFFLSERIHQRGFGNSAQTGQDRVGI</sequence>
<evidence type="ECO:0000313" key="2">
    <source>
        <dbReference type="Proteomes" id="UP001259832"/>
    </source>
</evidence>
<accession>A0AAD9LAA0</accession>
<reference evidence="1" key="1">
    <citation type="submission" date="2023-08" db="EMBL/GenBank/DDBJ databases">
        <title>Reference Genome Resource for the Citrus Pathogen Phytophthora citrophthora.</title>
        <authorList>
            <person name="Moller H."/>
            <person name="Coetzee B."/>
            <person name="Rose L.J."/>
            <person name="Van Niekerk J.M."/>
        </authorList>
    </citation>
    <scope>NUCLEOTIDE SEQUENCE</scope>
    <source>
        <strain evidence="1">STE-U-9442</strain>
    </source>
</reference>
<proteinExistence type="predicted"/>
<comment type="caution">
    <text evidence="1">The sequence shown here is derived from an EMBL/GenBank/DDBJ whole genome shotgun (WGS) entry which is preliminary data.</text>
</comment>
<dbReference type="Proteomes" id="UP001259832">
    <property type="component" value="Unassembled WGS sequence"/>
</dbReference>
<dbReference type="EMBL" id="JASMQC010000053">
    <property type="protein sequence ID" value="KAK1929063.1"/>
    <property type="molecule type" value="Genomic_DNA"/>
</dbReference>
<dbReference type="AlphaFoldDB" id="A0AAD9LAA0"/>
<gene>
    <name evidence="1" type="ORF">P3T76_015503</name>
</gene>
<evidence type="ECO:0000313" key="1">
    <source>
        <dbReference type="EMBL" id="KAK1929063.1"/>
    </source>
</evidence>
<protein>
    <submittedName>
        <fullName evidence="1">Uncharacterized protein</fullName>
    </submittedName>
</protein>
<organism evidence="1 2">
    <name type="scientific">Phytophthora citrophthora</name>
    <dbReference type="NCBI Taxonomy" id="4793"/>
    <lineage>
        <taxon>Eukaryota</taxon>
        <taxon>Sar</taxon>
        <taxon>Stramenopiles</taxon>
        <taxon>Oomycota</taxon>
        <taxon>Peronosporomycetes</taxon>
        <taxon>Peronosporales</taxon>
        <taxon>Peronosporaceae</taxon>
        <taxon>Phytophthora</taxon>
    </lineage>
</organism>
<keyword evidence="2" id="KW-1185">Reference proteome</keyword>
<name>A0AAD9LAA0_9STRA</name>